<dbReference type="PANTHER" id="PTHR13763:SF0">
    <property type="entry name" value="BREAST CANCER TYPE 1 SUSCEPTIBILITY PROTEIN"/>
    <property type="match status" value="1"/>
</dbReference>
<keyword evidence="4" id="KW-0234">DNA repair</keyword>
<dbReference type="PROSITE" id="PS50172">
    <property type="entry name" value="BRCT"/>
    <property type="match status" value="1"/>
</dbReference>
<dbReference type="GO" id="GO:0004842">
    <property type="term" value="F:ubiquitin-protein transferase activity"/>
    <property type="evidence" value="ECO:0007669"/>
    <property type="project" value="TreeGrafter"/>
</dbReference>
<dbReference type="GO" id="GO:0005634">
    <property type="term" value="C:nucleus"/>
    <property type="evidence" value="ECO:0007669"/>
    <property type="project" value="UniProtKB-SubCell"/>
</dbReference>
<proteinExistence type="predicted"/>
<dbReference type="SUPFAM" id="SSF52113">
    <property type="entry name" value="BRCT domain"/>
    <property type="match status" value="1"/>
</dbReference>
<evidence type="ECO:0000313" key="8">
    <source>
        <dbReference type="Proteomes" id="UP000075714"/>
    </source>
</evidence>
<dbReference type="Proteomes" id="UP000075714">
    <property type="component" value="Unassembled WGS sequence"/>
</dbReference>
<dbReference type="STRING" id="33097.A0A150H1J7"/>
<dbReference type="Gene3D" id="3.40.50.10190">
    <property type="entry name" value="BRCT domain"/>
    <property type="match status" value="1"/>
</dbReference>
<dbReference type="InterPro" id="IPR001357">
    <property type="entry name" value="BRCT_dom"/>
</dbReference>
<keyword evidence="8" id="KW-1185">Reference proteome</keyword>
<dbReference type="AlphaFoldDB" id="A0A150H1J7"/>
<dbReference type="OrthoDB" id="549707at2759"/>
<keyword evidence="5" id="KW-0539">Nucleus</keyword>
<organism evidence="7 8">
    <name type="scientific">Gonium pectorale</name>
    <name type="common">Green alga</name>
    <dbReference type="NCBI Taxonomy" id="33097"/>
    <lineage>
        <taxon>Eukaryota</taxon>
        <taxon>Viridiplantae</taxon>
        <taxon>Chlorophyta</taxon>
        <taxon>core chlorophytes</taxon>
        <taxon>Chlorophyceae</taxon>
        <taxon>CS clade</taxon>
        <taxon>Chlamydomonadales</taxon>
        <taxon>Volvocaceae</taxon>
        <taxon>Gonium</taxon>
    </lineage>
</organism>
<reference evidence="8" key="1">
    <citation type="journal article" date="2016" name="Nat. Commun.">
        <title>The Gonium pectorale genome demonstrates co-option of cell cycle regulation during the evolution of multicellularity.</title>
        <authorList>
            <person name="Hanschen E.R."/>
            <person name="Marriage T.N."/>
            <person name="Ferris P.J."/>
            <person name="Hamaji T."/>
            <person name="Toyoda A."/>
            <person name="Fujiyama A."/>
            <person name="Neme R."/>
            <person name="Noguchi H."/>
            <person name="Minakuchi Y."/>
            <person name="Suzuki M."/>
            <person name="Kawai-Toyooka H."/>
            <person name="Smith D.R."/>
            <person name="Sparks H."/>
            <person name="Anderson J."/>
            <person name="Bakaric R."/>
            <person name="Luria V."/>
            <person name="Karger A."/>
            <person name="Kirschner M.W."/>
            <person name="Durand P.M."/>
            <person name="Michod R.E."/>
            <person name="Nozaki H."/>
            <person name="Olson B.J."/>
        </authorList>
    </citation>
    <scope>NUCLEOTIDE SEQUENCE [LARGE SCALE GENOMIC DNA]</scope>
    <source>
        <strain evidence="8">NIES-2863</strain>
    </source>
</reference>
<feature type="domain" description="BRCT" evidence="6">
    <location>
        <begin position="1"/>
        <end position="54"/>
    </location>
</feature>
<evidence type="ECO:0000256" key="3">
    <source>
        <dbReference type="ARBA" id="ARBA00022763"/>
    </source>
</evidence>
<dbReference type="EMBL" id="LSYV01000003">
    <property type="protein sequence ID" value="KXZ55738.1"/>
    <property type="molecule type" value="Genomic_DNA"/>
</dbReference>
<evidence type="ECO:0000313" key="7">
    <source>
        <dbReference type="EMBL" id="KXZ55738.1"/>
    </source>
</evidence>
<accession>A0A150H1J7</accession>
<dbReference type="InterPro" id="IPR031099">
    <property type="entry name" value="BRCA1-associated"/>
</dbReference>
<evidence type="ECO:0000256" key="4">
    <source>
        <dbReference type="ARBA" id="ARBA00023204"/>
    </source>
</evidence>
<dbReference type="PANTHER" id="PTHR13763">
    <property type="entry name" value="BREAST CANCER TYPE 1 SUSCEPTIBILITY PROTEIN BRCA1"/>
    <property type="match status" value="1"/>
</dbReference>
<evidence type="ECO:0000256" key="2">
    <source>
        <dbReference type="ARBA" id="ARBA00022737"/>
    </source>
</evidence>
<keyword evidence="2" id="KW-0677">Repeat</keyword>
<evidence type="ECO:0000259" key="6">
    <source>
        <dbReference type="PROSITE" id="PS50172"/>
    </source>
</evidence>
<evidence type="ECO:0000256" key="1">
    <source>
        <dbReference type="ARBA" id="ARBA00004123"/>
    </source>
</evidence>
<gene>
    <name evidence="7" type="ORF">GPECTOR_2g1288</name>
</gene>
<comment type="caution">
    <text evidence="7">The sequence shown here is derived from an EMBL/GenBank/DDBJ whole genome shotgun (WGS) entry which is preliminary data.</text>
</comment>
<dbReference type="InterPro" id="IPR036420">
    <property type="entry name" value="BRCT_dom_sf"/>
</dbReference>
<name>A0A150H1J7_GONPE</name>
<keyword evidence="3" id="KW-0227">DNA damage</keyword>
<dbReference type="GO" id="GO:0045944">
    <property type="term" value="P:positive regulation of transcription by RNA polymerase II"/>
    <property type="evidence" value="ECO:0007669"/>
    <property type="project" value="TreeGrafter"/>
</dbReference>
<protein>
    <recommendedName>
        <fullName evidence="6">BRCT domain-containing protein</fullName>
    </recommendedName>
</protein>
<evidence type="ECO:0000256" key="5">
    <source>
        <dbReference type="ARBA" id="ARBA00023242"/>
    </source>
</evidence>
<sequence>MSHLVVKLGPDGVAAARTVKYLRAVVLGCWVVGMEWVEACLAAGRLVPEGPYEAKVSHFQLLPVEPYTVPLESWQGTADASA</sequence>
<dbReference type="GO" id="GO:0000724">
    <property type="term" value="P:double-strand break repair via homologous recombination"/>
    <property type="evidence" value="ECO:0007669"/>
    <property type="project" value="TreeGrafter"/>
</dbReference>
<comment type="subcellular location">
    <subcellularLocation>
        <location evidence="1">Nucleus</location>
    </subcellularLocation>
</comment>